<name>A0A433D2D7_9FUNG</name>
<evidence type="ECO:0000256" key="1">
    <source>
        <dbReference type="SAM" id="MobiDB-lite"/>
    </source>
</evidence>
<feature type="compositionally biased region" description="Pro residues" evidence="1">
    <location>
        <begin position="1"/>
        <end position="17"/>
    </location>
</feature>
<dbReference type="PANTHER" id="PTHR42339">
    <property type="entry name" value="HISTONE H1"/>
    <property type="match status" value="1"/>
</dbReference>
<feature type="compositionally biased region" description="Basic residues" evidence="1">
    <location>
        <begin position="18"/>
        <end position="29"/>
    </location>
</feature>
<dbReference type="Proteomes" id="UP000268093">
    <property type="component" value="Unassembled WGS sequence"/>
</dbReference>
<proteinExistence type="predicted"/>
<protein>
    <submittedName>
        <fullName evidence="2">Uncharacterized protein</fullName>
    </submittedName>
</protein>
<feature type="region of interest" description="Disordered" evidence="1">
    <location>
        <begin position="1"/>
        <end position="85"/>
    </location>
</feature>
<evidence type="ECO:0000313" key="2">
    <source>
        <dbReference type="EMBL" id="RUP45008.1"/>
    </source>
</evidence>
<gene>
    <name evidence="2" type="ORF">BC936DRAFT_148735</name>
</gene>
<feature type="compositionally biased region" description="Acidic residues" evidence="1">
    <location>
        <begin position="34"/>
        <end position="44"/>
    </location>
</feature>
<organism evidence="2 3">
    <name type="scientific">Jimgerdemannia flammicorona</name>
    <dbReference type="NCBI Taxonomy" id="994334"/>
    <lineage>
        <taxon>Eukaryota</taxon>
        <taxon>Fungi</taxon>
        <taxon>Fungi incertae sedis</taxon>
        <taxon>Mucoromycota</taxon>
        <taxon>Mucoromycotina</taxon>
        <taxon>Endogonomycetes</taxon>
        <taxon>Endogonales</taxon>
        <taxon>Endogonaceae</taxon>
        <taxon>Jimgerdemannia</taxon>
    </lineage>
</organism>
<comment type="caution">
    <text evidence="2">The sequence shown here is derived from an EMBL/GenBank/DDBJ whole genome shotgun (WGS) entry which is preliminary data.</text>
</comment>
<reference evidence="2 3" key="1">
    <citation type="journal article" date="2018" name="New Phytol.">
        <title>Phylogenomics of Endogonaceae and evolution of mycorrhizas within Mucoromycota.</title>
        <authorList>
            <person name="Chang Y."/>
            <person name="Desiro A."/>
            <person name="Na H."/>
            <person name="Sandor L."/>
            <person name="Lipzen A."/>
            <person name="Clum A."/>
            <person name="Barry K."/>
            <person name="Grigoriev I.V."/>
            <person name="Martin F.M."/>
            <person name="Stajich J.E."/>
            <person name="Smith M.E."/>
            <person name="Bonito G."/>
            <person name="Spatafora J.W."/>
        </authorList>
    </citation>
    <scope>NUCLEOTIDE SEQUENCE [LARGE SCALE GENOMIC DNA]</scope>
    <source>
        <strain evidence="2 3">GMNB39</strain>
    </source>
</reference>
<evidence type="ECO:0000313" key="3">
    <source>
        <dbReference type="Proteomes" id="UP000268093"/>
    </source>
</evidence>
<accession>A0A433D2D7</accession>
<dbReference type="PANTHER" id="PTHR42339:SF1">
    <property type="entry name" value="HISTONE H1"/>
    <property type="match status" value="1"/>
</dbReference>
<keyword evidence="3" id="KW-1185">Reference proteome</keyword>
<dbReference type="AlphaFoldDB" id="A0A433D2D7"/>
<sequence length="213" mass="23969">MDKPDPTPPTVTDPPPPAKKRTPGARRTKRMNENQDESENDEASVSESNRVRPPKKQKTSEKDNGTSDDASAPAEPKRNKKAEKRAKGEAWLEEVYYFPLPQENFDQNGNIKIYDSCDVVRNKINNLLRDRAVDGVTAAAFCRVLGVAGAESSLYHFAYAFFERLRVMENRPKTATRLEGEKEWPDGRPLMDSGRVRVMMKDDETLADVVGAK</sequence>
<dbReference type="EMBL" id="RBNI01007948">
    <property type="protein sequence ID" value="RUP45008.1"/>
    <property type="molecule type" value="Genomic_DNA"/>
</dbReference>
<dbReference type="OrthoDB" id="2592504at2759"/>